<keyword evidence="2" id="KW-0808">Transferase</keyword>
<dbReference type="AlphaFoldDB" id="A0A0G4P7F7"/>
<dbReference type="PANTHER" id="PTHR11439:SF438">
    <property type="entry name" value="REVERSE TRANSCRIPTASE TY1_COPIA-TYPE DOMAIN-CONTAINING PROTEIN"/>
    <property type="match status" value="1"/>
</dbReference>
<accession>A0A0G4P7F7</accession>
<protein>
    <submittedName>
        <fullName evidence="2">Reverse transcriptase, RNA-dependent DNA polymerase</fullName>
    </submittedName>
</protein>
<organism evidence="2 3">
    <name type="scientific">Penicillium camemberti (strain FM 013)</name>
    <dbReference type="NCBI Taxonomy" id="1429867"/>
    <lineage>
        <taxon>Eukaryota</taxon>
        <taxon>Fungi</taxon>
        <taxon>Dikarya</taxon>
        <taxon>Ascomycota</taxon>
        <taxon>Pezizomycotina</taxon>
        <taxon>Eurotiomycetes</taxon>
        <taxon>Eurotiomycetidae</taxon>
        <taxon>Eurotiales</taxon>
        <taxon>Aspergillaceae</taxon>
        <taxon>Penicillium</taxon>
    </lineage>
</organism>
<dbReference type="PANTHER" id="PTHR11439">
    <property type="entry name" value="GAG-POL-RELATED RETROTRANSPOSON"/>
    <property type="match status" value="1"/>
</dbReference>
<dbReference type="Proteomes" id="UP000053732">
    <property type="component" value="Unassembled WGS sequence"/>
</dbReference>
<feature type="region of interest" description="Disordered" evidence="1">
    <location>
        <begin position="119"/>
        <end position="149"/>
    </location>
</feature>
<sequence length="601" mass="67911">MLDCIEAWPTTALTTKDTVINKTRKYSPDYEKLQPILILLIKEPEEITIEEVTQHDAHEVDEEPRDAPPESPIQQALGAAYRHTTPLQGVERAYIPTPAGLPHTFLTPVNQLTPVRIKAQEQDDAPKDQSPPLTPSSDATEPDQGVDMHGQDDQLLARDQAQQHEEEAIPAVEDELERQLQAELLAPSREITSSVDASNILSGRRTRRARKDDDFAYATTMQPLDEEPPALLHAFAAGLYAEKPDCRRHRDNLPPPPKHWKDVINHPFQQGFLAVIKKEIHSLFKKETVEIFTYKFDQNGFLVKFKARIYIRGDLETITHKEKRAATLTARTVRIIFTLVAAFNLDLRQRDTVTTFLNSKLSPEQEVYTHIPEGFQSLDRLPVYTPLPVDDLTPYKGTATPQEILLYQKKVGSASYTTTITRPDAAKATYSADAASTADSIQFISNASYRDHSDRKSSAGYICQAYNGPINWKATKQPTVTTSTTEAELLGLSEAGKQVQWWRRLMNSLGFVPSHDLTIDCDNERTIGLLTSEDTAFETKLRHVDIHHHWLRQEVQEKRINVRWVATASMVADGLTKLLSKQKHEGFVRMLRMVDIGYLIA</sequence>
<dbReference type="GO" id="GO:0003964">
    <property type="term" value="F:RNA-directed DNA polymerase activity"/>
    <property type="evidence" value="ECO:0007669"/>
    <property type="project" value="UniProtKB-KW"/>
</dbReference>
<dbReference type="EMBL" id="HG793140">
    <property type="protein sequence ID" value="CRL22251.1"/>
    <property type="molecule type" value="Genomic_DNA"/>
</dbReference>
<evidence type="ECO:0000313" key="2">
    <source>
        <dbReference type="EMBL" id="CRL22251.1"/>
    </source>
</evidence>
<keyword evidence="3" id="KW-1185">Reference proteome</keyword>
<keyword evidence="2" id="KW-0695">RNA-directed DNA polymerase</keyword>
<evidence type="ECO:0000313" key="3">
    <source>
        <dbReference type="Proteomes" id="UP000053732"/>
    </source>
</evidence>
<dbReference type="STRING" id="1429867.A0A0G4P7F7"/>
<keyword evidence="2" id="KW-0548">Nucleotidyltransferase</keyword>
<evidence type="ECO:0000256" key="1">
    <source>
        <dbReference type="SAM" id="MobiDB-lite"/>
    </source>
</evidence>
<dbReference type="CDD" id="cd09272">
    <property type="entry name" value="RNase_HI_RT_Ty1"/>
    <property type="match status" value="1"/>
</dbReference>
<gene>
    <name evidence="2" type="ORF">PCAMFM013_S007g000232</name>
</gene>
<name>A0A0G4P7F7_PENC3</name>
<proteinExistence type="predicted"/>
<reference evidence="2 3" key="1">
    <citation type="journal article" date="2014" name="Nat. Commun.">
        <title>Multiple recent horizontal transfers of a large genomic region in cheese making fungi.</title>
        <authorList>
            <person name="Cheeseman K."/>
            <person name="Ropars J."/>
            <person name="Renault P."/>
            <person name="Dupont J."/>
            <person name="Gouzy J."/>
            <person name="Branca A."/>
            <person name="Abraham A.L."/>
            <person name="Ceppi M."/>
            <person name="Conseiller E."/>
            <person name="Debuchy R."/>
            <person name="Malagnac F."/>
            <person name="Goarin A."/>
            <person name="Silar P."/>
            <person name="Lacoste S."/>
            <person name="Sallet E."/>
            <person name="Bensimon A."/>
            <person name="Giraud T."/>
            <person name="Brygoo Y."/>
        </authorList>
    </citation>
    <scope>NUCLEOTIDE SEQUENCE [LARGE SCALE GENOMIC DNA]</scope>
    <source>
        <strain evidence="3">FM 013</strain>
    </source>
</reference>